<evidence type="ECO:0000313" key="13">
    <source>
        <dbReference type="Proteomes" id="UP000029672"/>
    </source>
</evidence>
<dbReference type="SUPFAM" id="SSF48452">
    <property type="entry name" value="TPR-like"/>
    <property type="match status" value="1"/>
</dbReference>
<dbReference type="GO" id="GO:0044877">
    <property type="term" value="F:protein-containing complex binding"/>
    <property type="evidence" value="ECO:0007669"/>
    <property type="project" value="InterPro"/>
</dbReference>
<dbReference type="STRING" id="1547445.LO80_04990"/>
<name>A0A097ERX9_9GAMM</name>
<accession>A0A097ERX9</accession>
<dbReference type="Gene3D" id="1.25.40.10">
    <property type="entry name" value="Tetratricopeptide repeat domain"/>
    <property type="match status" value="1"/>
</dbReference>
<evidence type="ECO:0000256" key="8">
    <source>
        <dbReference type="ARBA" id="ARBA00024235"/>
    </source>
</evidence>
<dbReference type="HOGENOM" id="CLU_1298280_0_0_6"/>
<proteinExistence type="inferred from homology"/>
<gene>
    <name evidence="12" type="ORF">LO80_04990</name>
</gene>
<comment type="similarity">
    <text evidence="7">Belongs to the YfgM family.</text>
</comment>
<evidence type="ECO:0000256" key="3">
    <source>
        <dbReference type="ARBA" id="ARBA00022692"/>
    </source>
</evidence>
<dbReference type="PANTHER" id="PTHR38035">
    <property type="entry name" value="UPF0070 PROTEIN YFGM"/>
    <property type="match status" value="1"/>
</dbReference>
<evidence type="ECO:0000256" key="9">
    <source>
        <dbReference type="PROSITE-ProRule" id="PRU00339"/>
    </source>
</evidence>
<dbReference type="EMBL" id="CP009574">
    <property type="protein sequence ID" value="AIT10292.1"/>
    <property type="molecule type" value="Genomic_DNA"/>
</dbReference>
<dbReference type="KEGG" id="frf:LO80_04990"/>
<dbReference type="InterPro" id="IPR018704">
    <property type="entry name" value="SecYEG/CpoB_TPR"/>
</dbReference>
<evidence type="ECO:0000256" key="5">
    <source>
        <dbReference type="ARBA" id="ARBA00023136"/>
    </source>
</evidence>
<feature type="transmembrane region" description="Helical" evidence="10">
    <location>
        <begin position="12"/>
        <end position="32"/>
    </location>
</feature>
<organism evidence="12 13">
    <name type="scientific">Candidatus Francisella endociliophora</name>
    <dbReference type="NCBI Taxonomy" id="653937"/>
    <lineage>
        <taxon>Bacteria</taxon>
        <taxon>Pseudomonadati</taxon>
        <taxon>Pseudomonadota</taxon>
        <taxon>Gammaproteobacteria</taxon>
        <taxon>Thiotrichales</taxon>
        <taxon>Francisellaceae</taxon>
        <taxon>Francisella</taxon>
    </lineage>
</organism>
<sequence length="212" mass="23631">MKNLSKKQNQALYTIVGIIAVAIICAIILQFYKSNDNKQMLEASTAYQKALIASENTKSSLETKAAKFQTVVDNYPNTSFGIFASWQLADLYVIPTKLDTTNFKMNIGNMPKAIYALQQSIEANPNDSLTNITKTRLAKLYIASKEPEKAIKTLQSIKLLENSAYPLSLLGQAYSEKGDKTKAIQTWQRALQDPSSSPEFKQIITQQINNPN</sequence>
<dbReference type="Proteomes" id="UP000029672">
    <property type="component" value="Chromosome"/>
</dbReference>
<comment type="subcellular location">
    <subcellularLocation>
        <location evidence="1">Cell membrane</location>
        <topology evidence="1">Single-pass type II membrane protein</topology>
    </subcellularLocation>
</comment>
<dbReference type="OrthoDB" id="5605621at2"/>
<dbReference type="PANTHER" id="PTHR38035:SF1">
    <property type="entry name" value="ANCILLARY SECYEG TRANSLOCON SUBUNIT"/>
    <property type="match status" value="1"/>
</dbReference>
<evidence type="ECO:0000256" key="2">
    <source>
        <dbReference type="ARBA" id="ARBA00022475"/>
    </source>
</evidence>
<evidence type="ECO:0000256" key="10">
    <source>
        <dbReference type="SAM" id="Phobius"/>
    </source>
</evidence>
<evidence type="ECO:0000256" key="6">
    <source>
        <dbReference type="ARBA" id="ARBA00023186"/>
    </source>
</evidence>
<dbReference type="InterPro" id="IPR026039">
    <property type="entry name" value="YfgM"/>
</dbReference>
<feature type="domain" description="Ancillary SecYEG translocon subunit/Cell division coordinator CpoB TPR" evidence="11">
    <location>
        <begin position="14"/>
        <end position="209"/>
    </location>
</feature>
<evidence type="ECO:0000256" key="7">
    <source>
        <dbReference type="ARBA" id="ARBA00024197"/>
    </source>
</evidence>
<protein>
    <recommendedName>
        <fullName evidence="8">Ancillary SecYEG translocon subunit</fullName>
    </recommendedName>
</protein>
<keyword evidence="6" id="KW-0143">Chaperone</keyword>
<keyword evidence="13" id="KW-1185">Reference proteome</keyword>
<dbReference type="AlphaFoldDB" id="A0A097ERX9"/>
<dbReference type="InterPro" id="IPR019734">
    <property type="entry name" value="TPR_rpt"/>
</dbReference>
<dbReference type="eggNOG" id="COG2976">
    <property type="taxonomic scope" value="Bacteria"/>
</dbReference>
<keyword evidence="9" id="KW-0802">TPR repeat</keyword>
<evidence type="ECO:0000256" key="1">
    <source>
        <dbReference type="ARBA" id="ARBA00004401"/>
    </source>
</evidence>
<keyword evidence="3 10" id="KW-0812">Transmembrane</keyword>
<keyword evidence="4 10" id="KW-1133">Transmembrane helix</keyword>
<dbReference type="InterPro" id="IPR011990">
    <property type="entry name" value="TPR-like_helical_dom_sf"/>
</dbReference>
<dbReference type="Pfam" id="PF09976">
    <property type="entry name" value="TPR_21"/>
    <property type="match status" value="1"/>
</dbReference>
<dbReference type="RefSeq" id="WP_040010716.1">
    <property type="nucleotide sequence ID" value="NZ_CP009574.1"/>
</dbReference>
<feature type="repeat" description="TPR" evidence="9">
    <location>
        <begin position="164"/>
        <end position="197"/>
    </location>
</feature>
<evidence type="ECO:0000256" key="4">
    <source>
        <dbReference type="ARBA" id="ARBA00022989"/>
    </source>
</evidence>
<keyword evidence="2" id="KW-1003">Cell membrane</keyword>
<dbReference type="PROSITE" id="PS50005">
    <property type="entry name" value="TPR"/>
    <property type="match status" value="1"/>
</dbReference>
<evidence type="ECO:0000259" key="11">
    <source>
        <dbReference type="Pfam" id="PF09976"/>
    </source>
</evidence>
<keyword evidence="5 10" id="KW-0472">Membrane</keyword>
<dbReference type="GO" id="GO:0005886">
    <property type="term" value="C:plasma membrane"/>
    <property type="evidence" value="ECO:0007669"/>
    <property type="project" value="UniProtKB-SubCell"/>
</dbReference>
<reference evidence="12 13" key="1">
    <citation type="submission" date="2014-10" db="EMBL/GenBank/DDBJ databases">
        <title>Whole genome sequence of Francisella endociliophora strain FSC1006, isolated from a laboratory culture of the marine ciliate Euplotes raikovi.</title>
        <authorList>
            <person name="Granberg M."/>
            <person name="Backman S."/>
            <person name="Lundmark E."/>
            <person name="Nilsson E."/>
            <person name="Karlsson E."/>
            <person name="Thelaus J."/>
            <person name="Ohrman C."/>
            <person name="Larkeryd A."/>
            <person name="Stenberg P."/>
        </authorList>
    </citation>
    <scope>NUCLEOTIDE SEQUENCE [LARGE SCALE GENOMIC DNA]</scope>
    <source>
        <strain evidence="12 13">FSC1006</strain>
    </source>
</reference>
<evidence type="ECO:0000313" key="12">
    <source>
        <dbReference type="EMBL" id="AIT10292.1"/>
    </source>
</evidence>